<keyword evidence="1" id="KW-0479">Metal-binding</keyword>
<dbReference type="FunFam" id="3.30.70.100:FF:000005">
    <property type="entry name" value="Copper-exporting P-type ATPase A"/>
    <property type="match status" value="1"/>
</dbReference>
<dbReference type="PROSITE" id="PS01047">
    <property type="entry name" value="HMA_1"/>
    <property type="match status" value="1"/>
</dbReference>
<dbReference type="InterPro" id="IPR006121">
    <property type="entry name" value="HMA_dom"/>
</dbReference>
<dbReference type="PRINTS" id="PR00944">
    <property type="entry name" value="CUEXPORT"/>
</dbReference>
<proteinExistence type="predicted"/>
<keyword evidence="4" id="KW-1185">Reference proteome</keyword>
<dbReference type="EMBL" id="JTEO01000002">
    <property type="protein sequence ID" value="MCQ6962335.1"/>
    <property type="molecule type" value="Genomic_DNA"/>
</dbReference>
<dbReference type="AlphaFoldDB" id="A0AAE3H9S0"/>
<feature type="domain" description="HMA" evidence="2">
    <location>
        <begin position="2"/>
        <end position="68"/>
    </location>
</feature>
<dbReference type="Proteomes" id="UP001206983">
    <property type="component" value="Unassembled WGS sequence"/>
</dbReference>
<dbReference type="PROSITE" id="PS50846">
    <property type="entry name" value="HMA_2"/>
    <property type="match status" value="1"/>
</dbReference>
<sequence>MKQETIKIEGMMCGHCQMTVEKAIRNVKGVQDVSVNLGSKQAEVSYDPAITDSAAIQSAVTKAGYKVVD</sequence>
<dbReference type="RefSeq" id="WP_256621644.1">
    <property type="nucleotide sequence ID" value="NZ_JTEO01000002.1"/>
</dbReference>
<evidence type="ECO:0000313" key="4">
    <source>
        <dbReference type="Proteomes" id="UP001206983"/>
    </source>
</evidence>
<comment type="caution">
    <text evidence="3">The sequence shown here is derived from an EMBL/GenBank/DDBJ whole genome shotgun (WGS) entry which is preliminary data.</text>
</comment>
<evidence type="ECO:0000259" key="2">
    <source>
        <dbReference type="PROSITE" id="PS50846"/>
    </source>
</evidence>
<accession>A0AAE3H9S0</accession>
<dbReference type="Pfam" id="PF00403">
    <property type="entry name" value="HMA"/>
    <property type="match status" value="1"/>
</dbReference>
<dbReference type="SUPFAM" id="SSF55008">
    <property type="entry name" value="HMA, heavy metal-associated domain"/>
    <property type="match status" value="1"/>
</dbReference>
<protein>
    <submittedName>
        <fullName evidence="3">Copper chaperone CopZ</fullName>
    </submittedName>
</protein>
<dbReference type="InterPro" id="IPR036163">
    <property type="entry name" value="HMA_dom_sf"/>
</dbReference>
<dbReference type="InterPro" id="IPR000428">
    <property type="entry name" value="Cu-bd"/>
</dbReference>
<dbReference type="InterPro" id="IPR017969">
    <property type="entry name" value="Heavy-metal-associated_CS"/>
</dbReference>
<dbReference type="GO" id="GO:0006825">
    <property type="term" value="P:copper ion transport"/>
    <property type="evidence" value="ECO:0007669"/>
    <property type="project" value="InterPro"/>
</dbReference>
<dbReference type="Gene3D" id="3.30.70.100">
    <property type="match status" value="1"/>
</dbReference>
<gene>
    <name evidence="3" type="ORF">PV02_01665</name>
</gene>
<evidence type="ECO:0000256" key="1">
    <source>
        <dbReference type="ARBA" id="ARBA00022723"/>
    </source>
</evidence>
<reference evidence="3 4" key="1">
    <citation type="journal article" date="2011" name="Appl. Environ. Microbiol.">
        <title>Methanogenic archaea isolated from Taiwan's Chelungpu fault.</title>
        <authorList>
            <person name="Wu S.Y."/>
            <person name="Lai M.C."/>
        </authorList>
    </citation>
    <scope>NUCLEOTIDE SEQUENCE [LARGE SCALE GENOMIC DNA]</scope>
    <source>
        <strain evidence="3 4">St545Mb</strain>
    </source>
</reference>
<dbReference type="CDD" id="cd00371">
    <property type="entry name" value="HMA"/>
    <property type="match status" value="1"/>
</dbReference>
<dbReference type="GO" id="GO:0005507">
    <property type="term" value="F:copper ion binding"/>
    <property type="evidence" value="ECO:0007669"/>
    <property type="project" value="InterPro"/>
</dbReference>
<dbReference type="PANTHER" id="PTHR46594:SF4">
    <property type="entry name" value="P-TYPE CATION-TRANSPORTING ATPASE"/>
    <property type="match status" value="1"/>
</dbReference>
<evidence type="ECO:0000313" key="3">
    <source>
        <dbReference type="EMBL" id="MCQ6962335.1"/>
    </source>
</evidence>
<dbReference type="PANTHER" id="PTHR46594">
    <property type="entry name" value="P-TYPE CATION-TRANSPORTING ATPASE"/>
    <property type="match status" value="1"/>
</dbReference>
<organism evidence="3 4">
    <name type="scientific">Methanolobus chelungpuianus</name>
    <dbReference type="NCBI Taxonomy" id="502115"/>
    <lineage>
        <taxon>Archaea</taxon>
        <taxon>Methanobacteriati</taxon>
        <taxon>Methanobacteriota</taxon>
        <taxon>Stenosarchaea group</taxon>
        <taxon>Methanomicrobia</taxon>
        <taxon>Methanosarcinales</taxon>
        <taxon>Methanosarcinaceae</taxon>
        <taxon>Methanolobus</taxon>
    </lineage>
</organism>
<name>A0AAE3H9S0_9EURY</name>